<name>A0A5B8XRK9_9DELT</name>
<accession>A0A5B8XRK9</accession>
<dbReference type="RefSeq" id="WP_146957526.1">
    <property type="nucleotide sequence ID" value="NZ_CP042467.1"/>
</dbReference>
<dbReference type="InterPro" id="IPR028961">
    <property type="entry name" value="Imm21"/>
</dbReference>
<dbReference type="OrthoDB" id="3471576at2"/>
<organism evidence="1 2">
    <name type="scientific">Microvenator marinus</name>
    <dbReference type="NCBI Taxonomy" id="2600177"/>
    <lineage>
        <taxon>Bacteria</taxon>
        <taxon>Deltaproteobacteria</taxon>
        <taxon>Bradymonadales</taxon>
        <taxon>Microvenatoraceae</taxon>
        <taxon>Microvenator</taxon>
    </lineage>
</organism>
<dbReference type="EMBL" id="CP042467">
    <property type="protein sequence ID" value="QED26246.1"/>
    <property type="molecule type" value="Genomic_DNA"/>
</dbReference>
<proteinExistence type="predicted"/>
<evidence type="ECO:0000313" key="1">
    <source>
        <dbReference type="EMBL" id="QED26246.1"/>
    </source>
</evidence>
<gene>
    <name evidence="1" type="ORF">FRD01_03040</name>
</gene>
<dbReference type="AlphaFoldDB" id="A0A5B8XRK9"/>
<dbReference type="Proteomes" id="UP000321595">
    <property type="component" value="Chromosome"/>
</dbReference>
<reference evidence="1 2" key="1">
    <citation type="submission" date="2019-08" db="EMBL/GenBank/DDBJ databases">
        <authorList>
            <person name="Liang Q."/>
        </authorList>
    </citation>
    <scope>NUCLEOTIDE SEQUENCE [LARGE SCALE GENOMIC DNA]</scope>
    <source>
        <strain evidence="1 2">V1718</strain>
    </source>
</reference>
<evidence type="ECO:0000313" key="2">
    <source>
        <dbReference type="Proteomes" id="UP000321595"/>
    </source>
</evidence>
<dbReference type="KEGG" id="bbae:FRD01_03040"/>
<protein>
    <submittedName>
        <fullName evidence="1">Uncharacterized protein</fullName>
    </submittedName>
</protein>
<keyword evidence="2" id="KW-1185">Reference proteome</keyword>
<dbReference type="Pfam" id="PF15589">
    <property type="entry name" value="Imm21"/>
    <property type="match status" value="1"/>
</dbReference>
<sequence length="174" mass="19453">MNLQNSSEIKWVYSPSSPILMLPRALSRHWKGASDPGYRRASEGHEPIFPISVGRGQGLVLEDGFHTAWWPLPELLGSRGRHTGGLIVRWLWAKSSETVVEALRSIPLDSYEPESFTLNVLDGAMMLFEAKQDASRLVDEIPMFLVGGEYAILSANVQPDDDTCLLVHRIQLIQ</sequence>